<dbReference type="InterPro" id="IPR045864">
    <property type="entry name" value="aa-tRNA-synth_II/BPL/LPL"/>
</dbReference>
<evidence type="ECO:0000256" key="12">
    <source>
        <dbReference type="ARBA" id="ARBA00023146"/>
    </source>
</evidence>
<dbReference type="GO" id="GO:0005524">
    <property type="term" value="F:ATP binding"/>
    <property type="evidence" value="ECO:0007669"/>
    <property type="project" value="UniProtKB-KW"/>
</dbReference>
<dbReference type="InterPro" id="IPR005147">
    <property type="entry name" value="tRNA_synthase_B5-dom"/>
</dbReference>
<dbReference type="RefSeq" id="WP_014127407.1">
    <property type="nucleotide sequence ID" value="NC_016070.1"/>
</dbReference>
<dbReference type="InterPro" id="IPR020825">
    <property type="entry name" value="Phe-tRNA_synthase-like_B3/B4"/>
</dbReference>
<dbReference type="STRING" id="768679.TTX_1527"/>
<dbReference type="PATRIC" id="fig|768679.9.peg.1545"/>
<keyword evidence="15" id="KW-1185">Reference proteome</keyword>
<evidence type="ECO:0000256" key="10">
    <source>
        <dbReference type="ARBA" id="ARBA00022842"/>
    </source>
</evidence>
<organism evidence="14 15">
    <name type="scientific">Thermoproteus tenax (strain ATCC 35583 / DSM 2078 / JCM 9277 / NBRC 100435 / Kra 1)</name>
    <dbReference type="NCBI Taxonomy" id="768679"/>
    <lineage>
        <taxon>Archaea</taxon>
        <taxon>Thermoproteota</taxon>
        <taxon>Thermoprotei</taxon>
        <taxon>Thermoproteales</taxon>
        <taxon>Thermoproteaceae</taxon>
        <taxon>Thermoproteus</taxon>
    </lineage>
</organism>
<dbReference type="PANTHER" id="PTHR10947">
    <property type="entry name" value="PHENYLALANYL-TRNA SYNTHETASE BETA CHAIN AND LEUCINE-RICH REPEAT-CONTAINING PROTEIN 47"/>
    <property type="match status" value="1"/>
</dbReference>
<keyword evidence="7" id="KW-0479">Metal-binding</keyword>
<comment type="similarity">
    <text evidence="3">Belongs to the phenylalanyl-tRNA synthetase beta subunit family. Type 2 subfamily.</text>
</comment>
<evidence type="ECO:0000256" key="6">
    <source>
        <dbReference type="ARBA" id="ARBA00022598"/>
    </source>
</evidence>
<keyword evidence="10" id="KW-0460">Magnesium</keyword>
<evidence type="ECO:0000256" key="4">
    <source>
        <dbReference type="ARBA" id="ARBA00012814"/>
    </source>
</evidence>
<evidence type="ECO:0000256" key="1">
    <source>
        <dbReference type="ARBA" id="ARBA00001946"/>
    </source>
</evidence>
<sequence length="519" mass="57741">MPVVDVALWDLQRLTRAGESEVLKAFEHIKGEVEEQKGDRLRIEVSHDRPDHFSAEGLARSIKGILGVETGLPKASVVAGSISLEYIGVIEERPYAVMAIVRDLSLDDESLTQIIQLQEKLHETYGRDRKKVAIGFYDLSKIKPPIYYKRISQEDEYTPLGFDKPIKVKEMYELTDKGRRYSPLVRRDAPPALVDSDGKIMVVIPILGSECCKVTPQTRDVLIDVTGHSVEALTKILSILVYSLLERSRSKVVELVKINGRYIDPTQPRSIGVRKEDIEDVLGLKMSGEEYIDALRRARHDVDDGNVKVAPYRINLLSWIDLAEDVAIIKGYNALPRAPPLVASIGRRHAVEVLTEDARRQLLSLGFQEVMGGVLGDAGLYRMFGTEHPLILNPVSETLNAVRSSLVPGLLYAASRQRRPHLKLFEVGDVVVRGRTARSIAYLISGENITITDGASVLTALCGNLGLRCVPSNVKLPWCIEGRCAQLTGDLAGYIGEVHPQILERLEIYRPIVVAEMFL</sequence>
<dbReference type="Gene3D" id="3.30.930.10">
    <property type="entry name" value="Bira Bifunctional Protein, Domain 2"/>
    <property type="match status" value="1"/>
</dbReference>
<evidence type="ECO:0000256" key="2">
    <source>
        <dbReference type="ARBA" id="ARBA00004496"/>
    </source>
</evidence>
<dbReference type="InterPro" id="IPR045060">
    <property type="entry name" value="Phe-tRNA-ligase_IIc_bsu"/>
</dbReference>
<dbReference type="eggNOG" id="arCOG00412">
    <property type="taxonomic scope" value="Archaea"/>
</dbReference>
<evidence type="ECO:0000256" key="11">
    <source>
        <dbReference type="ARBA" id="ARBA00022917"/>
    </source>
</evidence>
<evidence type="ECO:0000313" key="15">
    <source>
        <dbReference type="Proteomes" id="UP000002654"/>
    </source>
</evidence>
<name>G4RKQ8_THETK</name>
<evidence type="ECO:0000313" key="14">
    <source>
        <dbReference type="EMBL" id="CCC82153.1"/>
    </source>
</evidence>
<dbReference type="SMART" id="SM00873">
    <property type="entry name" value="B3_4"/>
    <property type="match status" value="1"/>
</dbReference>
<dbReference type="SUPFAM" id="SSF55681">
    <property type="entry name" value="Class II aaRS and biotin synthetases"/>
    <property type="match status" value="1"/>
</dbReference>
<dbReference type="GO" id="GO:0004826">
    <property type="term" value="F:phenylalanine-tRNA ligase activity"/>
    <property type="evidence" value="ECO:0007669"/>
    <property type="project" value="UniProtKB-EC"/>
</dbReference>
<dbReference type="Gene3D" id="3.30.56.10">
    <property type="match status" value="2"/>
</dbReference>
<dbReference type="PaxDb" id="768679-TTX_1527"/>
<dbReference type="InterPro" id="IPR009061">
    <property type="entry name" value="DNA-bd_dom_put_sf"/>
</dbReference>
<dbReference type="HOGENOM" id="CLU_020279_3_0_2"/>
<keyword evidence="8" id="KW-0547">Nucleotide-binding</keyword>
<dbReference type="GO" id="GO:0003723">
    <property type="term" value="F:RNA binding"/>
    <property type="evidence" value="ECO:0007669"/>
    <property type="project" value="InterPro"/>
</dbReference>
<keyword evidence="11" id="KW-0648">Protein biosynthesis</keyword>
<dbReference type="InterPro" id="IPR004531">
    <property type="entry name" value="Phe-tRNA-synth_IIc_bsu_arc_euk"/>
</dbReference>
<keyword evidence="5" id="KW-0963">Cytoplasm</keyword>
<dbReference type="GO" id="GO:0009328">
    <property type="term" value="C:phenylalanine-tRNA ligase complex"/>
    <property type="evidence" value="ECO:0007669"/>
    <property type="project" value="TreeGrafter"/>
</dbReference>
<evidence type="ECO:0000256" key="8">
    <source>
        <dbReference type="ARBA" id="ARBA00022741"/>
    </source>
</evidence>
<dbReference type="SMART" id="SM00874">
    <property type="entry name" value="B5"/>
    <property type="match status" value="1"/>
</dbReference>
<protein>
    <recommendedName>
        <fullName evidence="4">phenylalanine--tRNA ligase</fullName>
        <ecNumber evidence="4">6.1.1.20</ecNumber>
    </recommendedName>
</protein>
<evidence type="ECO:0000256" key="7">
    <source>
        <dbReference type="ARBA" id="ARBA00022723"/>
    </source>
</evidence>
<dbReference type="GO" id="GO:0006432">
    <property type="term" value="P:phenylalanyl-tRNA aminoacylation"/>
    <property type="evidence" value="ECO:0007669"/>
    <property type="project" value="InterPro"/>
</dbReference>
<accession>G4RKQ8</accession>
<evidence type="ECO:0000259" key="13">
    <source>
        <dbReference type="PROSITE" id="PS51483"/>
    </source>
</evidence>
<dbReference type="Proteomes" id="UP000002654">
    <property type="component" value="Chromosome"/>
</dbReference>
<keyword evidence="12" id="KW-0030">Aminoacyl-tRNA synthetase</keyword>
<comment type="subcellular location">
    <subcellularLocation>
        <location evidence="2">Cytoplasm</location>
    </subcellularLocation>
</comment>
<dbReference type="InterPro" id="IPR005146">
    <property type="entry name" value="B3/B4_tRNA-bd"/>
</dbReference>
<keyword evidence="9" id="KW-0067">ATP-binding</keyword>
<gene>
    <name evidence="14" type="primary">pheT</name>
    <name evidence="14" type="ordered locus">TTX_1527</name>
</gene>
<dbReference type="GO" id="GO:0000287">
    <property type="term" value="F:magnesium ion binding"/>
    <property type="evidence" value="ECO:0007669"/>
    <property type="project" value="InterPro"/>
</dbReference>
<dbReference type="EMBL" id="FN869859">
    <property type="protein sequence ID" value="CCC82153.1"/>
    <property type="molecule type" value="Genomic_DNA"/>
</dbReference>
<feature type="domain" description="B5" evidence="13">
    <location>
        <begin position="266"/>
        <end position="337"/>
    </location>
</feature>
<dbReference type="GeneID" id="11262405"/>
<dbReference type="AlphaFoldDB" id="G4RKQ8"/>
<dbReference type="KEGG" id="ttn:TTX_1527"/>
<dbReference type="Pfam" id="PF03484">
    <property type="entry name" value="B5"/>
    <property type="match status" value="1"/>
</dbReference>
<evidence type="ECO:0000256" key="3">
    <source>
        <dbReference type="ARBA" id="ARBA00007438"/>
    </source>
</evidence>
<keyword evidence="6 14" id="KW-0436">Ligase</keyword>
<reference evidence="14 15" key="1">
    <citation type="journal article" date="2011" name="PLoS ONE">
        <title>The complete genome sequence of Thermoproteus tenax: a physiologically versatile member of the Crenarchaeota.</title>
        <authorList>
            <person name="Siebers B."/>
            <person name="Zaparty M."/>
            <person name="Raddatz G."/>
            <person name="Tjaden B."/>
            <person name="Albers S.V."/>
            <person name="Bell S.D."/>
            <person name="Blombach F."/>
            <person name="Kletzin A."/>
            <person name="Kyrpides N."/>
            <person name="Lanz C."/>
            <person name="Plagens A."/>
            <person name="Rampp M."/>
            <person name="Rosinus A."/>
            <person name="von Jan M."/>
            <person name="Makarova K.S."/>
            <person name="Klenk H.P."/>
            <person name="Schuster S.C."/>
            <person name="Hensel R."/>
        </authorList>
    </citation>
    <scope>NUCLEOTIDE SEQUENCE [LARGE SCALE GENOMIC DNA]</scope>
    <source>
        <strain evidence="15">ATCC 35583 / DSM 2078 / JCM 9277 / NBRC 100435 / Kra 1</strain>
    </source>
</reference>
<dbReference type="EC" id="6.1.1.20" evidence="4"/>
<dbReference type="Gene3D" id="3.50.40.10">
    <property type="entry name" value="Phenylalanyl-trna Synthetase, Chain B, domain 3"/>
    <property type="match status" value="1"/>
</dbReference>
<dbReference type="PANTHER" id="PTHR10947:SF0">
    <property type="entry name" value="PHENYLALANINE--TRNA LIGASE BETA SUBUNIT"/>
    <property type="match status" value="1"/>
</dbReference>
<dbReference type="PROSITE" id="PS51483">
    <property type="entry name" value="B5"/>
    <property type="match status" value="1"/>
</dbReference>
<dbReference type="OrthoDB" id="10073at2157"/>
<proteinExistence type="inferred from homology"/>
<dbReference type="SUPFAM" id="SSF46955">
    <property type="entry name" value="Putative DNA-binding domain"/>
    <property type="match status" value="2"/>
</dbReference>
<dbReference type="InterPro" id="IPR041616">
    <property type="entry name" value="PheRS_beta_core"/>
</dbReference>
<evidence type="ECO:0000256" key="5">
    <source>
        <dbReference type="ARBA" id="ARBA00022490"/>
    </source>
</evidence>
<dbReference type="Pfam" id="PF17759">
    <property type="entry name" value="tRNA_synthFbeta"/>
    <property type="match status" value="1"/>
</dbReference>
<comment type="cofactor">
    <cofactor evidence="1">
        <name>Mg(2+)</name>
        <dbReference type="ChEBI" id="CHEBI:18420"/>
    </cofactor>
</comment>
<dbReference type="NCBIfam" id="TIGR00471">
    <property type="entry name" value="pheT_arch"/>
    <property type="match status" value="1"/>
</dbReference>
<evidence type="ECO:0000256" key="9">
    <source>
        <dbReference type="ARBA" id="ARBA00022840"/>
    </source>
</evidence>